<name>A0A8J6AJW6_GALPY</name>
<feature type="transmembrane region" description="Helical" evidence="2">
    <location>
        <begin position="162"/>
        <end position="187"/>
    </location>
</feature>
<evidence type="ECO:0000256" key="1">
    <source>
        <dbReference type="SAM" id="MobiDB-lite"/>
    </source>
</evidence>
<keyword evidence="2" id="KW-0812">Transmembrane</keyword>
<dbReference type="EMBL" id="JAGFMF010011783">
    <property type="protein sequence ID" value="KAG8512854.1"/>
    <property type="molecule type" value="Genomic_DNA"/>
</dbReference>
<evidence type="ECO:0000313" key="4">
    <source>
        <dbReference type="Proteomes" id="UP000700334"/>
    </source>
</evidence>
<feature type="non-terminal residue" evidence="3">
    <location>
        <position position="1"/>
    </location>
</feature>
<dbReference type="OrthoDB" id="60984at2759"/>
<keyword evidence="4" id="KW-1185">Reference proteome</keyword>
<feature type="compositionally biased region" description="Polar residues" evidence="1">
    <location>
        <begin position="44"/>
        <end position="68"/>
    </location>
</feature>
<keyword evidence="2" id="KW-0472">Membrane</keyword>
<sequence length="263" mass="29800">NGRELWGQRWGEQEDIMTEHITLGTQVCRISWKTILGQCLPSTNTPSSEATLTSSSPRPKSASRVSPSSEPPQKGSPNWSSSLPEMMLPSCHHGHERPARDTGWNCIMRSCEILEQSSDQRSIHICSLVLYGWLYLSDLCLGKEMVQNFMVLRIAKRICENMARVILAIKVPFVKVAMMLFFTYFFLVAMEKPNSINSVHFETEKVKLLKSISSVIGGHCGLGPEDREPQPRRSFMSCCKMDVRRPYLSPRFTEAKVSQRQTS</sequence>
<organism evidence="3 4">
    <name type="scientific">Galemys pyrenaicus</name>
    <name type="common">Iberian desman</name>
    <name type="synonym">Pyrenean desman</name>
    <dbReference type="NCBI Taxonomy" id="202257"/>
    <lineage>
        <taxon>Eukaryota</taxon>
        <taxon>Metazoa</taxon>
        <taxon>Chordata</taxon>
        <taxon>Craniata</taxon>
        <taxon>Vertebrata</taxon>
        <taxon>Euteleostomi</taxon>
        <taxon>Mammalia</taxon>
        <taxon>Eutheria</taxon>
        <taxon>Laurasiatheria</taxon>
        <taxon>Eulipotyphla</taxon>
        <taxon>Talpidae</taxon>
        <taxon>Galemys</taxon>
    </lineage>
</organism>
<protein>
    <submittedName>
        <fullName evidence="3">Glucose-6-phosphate 1-dehydrogenase</fullName>
    </submittedName>
</protein>
<dbReference type="Proteomes" id="UP000700334">
    <property type="component" value="Unassembled WGS sequence"/>
</dbReference>
<feature type="region of interest" description="Disordered" evidence="1">
    <location>
        <begin position="44"/>
        <end position="80"/>
    </location>
</feature>
<proteinExistence type="predicted"/>
<evidence type="ECO:0000313" key="3">
    <source>
        <dbReference type="EMBL" id="KAG8512854.1"/>
    </source>
</evidence>
<dbReference type="AlphaFoldDB" id="A0A8J6AJW6"/>
<accession>A0A8J6AJW6</accession>
<dbReference type="SUPFAM" id="SSF55347">
    <property type="entry name" value="Glyceraldehyde-3-phosphate dehydrogenase-like, C-terminal domain"/>
    <property type="match status" value="1"/>
</dbReference>
<comment type="caution">
    <text evidence="3">The sequence shown here is derived from an EMBL/GenBank/DDBJ whole genome shotgun (WGS) entry which is preliminary data.</text>
</comment>
<reference evidence="3" key="1">
    <citation type="journal article" date="2021" name="Evol. Appl.">
        <title>The genome of the Pyrenean desman and the effects of bottlenecks and inbreeding on the genomic landscape of an endangered species.</title>
        <authorList>
            <person name="Escoda L."/>
            <person name="Castresana J."/>
        </authorList>
    </citation>
    <scope>NUCLEOTIDE SEQUENCE</scope>
    <source>
        <strain evidence="3">IBE-C5619</strain>
    </source>
</reference>
<gene>
    <name evidence="3" type="ORF">J0S82_017138</name>
</gene>
<evidence type="ECO:0000256" key="2">
    <source>
        <dbReference type="SAM" id="Phobius"/>
    </source>
</evidence>
<keyword evidence="2" id="KW-1133">Transmembrane helix</keyword>